<accession>A0A1A8ZY96</accession>
<proteinExistence type="predicted"/>
<dbReference type="Proteomes" id="UP000078550">
    <property type="component" value="Unassembled WGS sequence"/>
</dbReference>
<organism evidence="6 7">
    <name type="scientific">Plasmodium ovale wallikeri</name>
    <dbReference type="NCBI Taxonomy" id="864142"/>
    <lineage>
        <taxon>Eukaryota</taxon>
        <taxon>Sar</taxon>
        <taxon>Alveolata</taxon>
        <taxon>Apicomplexa</taxon>
        <taxon>Aconoidasida</taxon>
        <taxon>Haemosporida</taxon>
        <taxon>Plasmodiidae</taxon>
        <taxon>Plasmodium</taxon>
        <taxon>Plasmodium (Plasmodium)</taxon>
    </lineage>
</organism>
<dbReference type="EMBL" id="FLRE01000193">
    <property type="protein sequence ID" value="SBT48854.1"/>
    <property type="molecule type" value="Genomic_DNA"/>
</dbReference>
<feature type="compositionally biased region" description="Polar residues" evidence="3">
    <location>
        <begin position="148"/>
        <end position="168"/>
    </location>
</feature>
<protein>
    <recommendedName>
        <fullName evidence="5">Attractin/MKLN-like beta-propeller domain-containing protein</fullName>
    </recommendedName>
</protein>
<evidence type="ECO:0000259" key="5">
    <source>
        <dbReference type="Pfam" id="PF24981"/>
    </source>
</evidence>
<keyword evidence="1" id="KW-0880">Kelch repeat</keyword>
<dbReference type="Pfam" id="PF24681">
    <property type="entry name" value="Kelch_KLHDC2_KLHL20_DRC7"/>
    <property type="match status" value="1"/>
</dbReference>
<name>A0A1A8ZY96_PLAOA</name>
<feature type="region of interest" description="Disordered" evidence="3">
    <location>
        <begin position="74"/>
        <end position="112"/>
    </location>
</feature>
<dbReference type="SUPFAM" id="SSF117281">
    <property type="entry name" value="Kelch motif"/>
    <property type="match status" value="1"/>
</dbReference>
<feature type="compositionally biased region" description="Basic and acidic residues" evidence="3">
    <location>
        <begin position="100"/>
        <end position="109"/>
    </location>
</feature>
<evidence type="ECO:0000313" key="7">
    <source>
        <dbReference type="Proteomes" id="UP000078550"/>
    </source>
</evidence>
<keyword evidence="2" id="KW-0677">Repeat</keyword>
<dbReference type="PANTHER" id="PTHR46093:SF18">
    <property type="entry name" value="FIBRONECTIN TYPE-III DOMAIN-CONTAINING PROTEIN"/>
    <property type="match status" value="1"/>
</dbReference>
<evidence type="ECO:0000256" key="1">
    <source>
        <dbReference type="ARBA" id="ARBA00022441"/>
    </source>
</evidence>
<gene>
    <name evidence="6" type="ORF">POVWA2_056850</name>
</gene>
<evidence type="ECO:0000256" key="4">
    <source>
        <dbReference type="SAM" id="SignalP"/>
    </source>
</evidence>
<feature type="signal peptide" evidence="4">
    <location>
        <begin position="1"/>
        <end position="17"/>
    </location>
</feature>
<reference evidence="7" key="1">
    <citation type="submission" date="2016-05" db="EMBL/GenBank/DDBJ databases">
        <authorList>
            <person name="Naeem Raeece"/>
        </authorList>
    </citation>
    <scope>NUCLEOTIDE SEQUENCE [LARGE SCALE GENOMIC DNA]</scope>
</reference>
<dbReference type="PANTHER" id="PTHR46093">
    <property type="entry name" value="ACYL-COA-BINDING DOMAIN-CONTAINING PROTEIN 5"/>
    <property type="match status" value="1"/>
</dbReference>
<dbReference type="InterPro" id="IPR056737">
    <property type="entry name" value="Beta-prop_ATRN-MKLN-like"/>
</dbReference>
<feature type="region of interest" description="Disordered" evidence="3">
    <location>
        <begin position="145"/>
        <end position="178"/>
    </location>
</feature>
<feature type="domain" description="Attractin/MKLN-like beta-propeller" evidence="5">
    <location>
        <begin position="202"/>
        <end position="340"/>
    </location>
</feature>
<feature type="region of interest" description="Disordered" evidence="3">
    <location>
        <begin position="606"/>
        <end position="625"/>
    </location>
</feature>
<dbReference type="Gene3D" id="2.120.10.80">
    <property type="entry name" value="Kelch-type beta propeller"/>
    <property type="match status" value="2"/>
</dbReference>
<evidence type="ECO:0000256" key="2">
    <source>
        <dbReference type="ARBA" id="ARBA00022737"/>
    </source>
</evidence>
<keyword evidence="4" id="KW-0732">Signal</keyword>
<evidence type="ECO:0000313" key="6">
    <source>
        <dbReference type="EMBL" id="SBT48854.1"/>
    </source>
</evidence>
<evidence type="ECO:0000256" key="3">
    <source>
        <dbReference type="SAM" id="MobiDB-lite"/>
    </source>
</evidence>
<dbReference type="Pfam" id="PF24981">
    <property type="entry name" value="Beta-prop_ATRN-LZTR1"/>
    <property type="match status" value="1"/>
</dbReference>
<feature type="chain" id="PRO_5008383025" description="Attractin/MKLN-like beta-propeller domain-containing protein" evidence="4">
    <location>
        <begin position="18"/>
        <end position="641"/>
    </location>
</feature>
<dbReference type="AlphaFoldDB" id="A0A1A8ZY96"/>
<dbReference type="InterPro" id="IPR015915">
    <property type="entry name" value="Kelch-typ_b-propeller"/>
</dbReference>
<sequence>MTLAWLFSCLLLSGIRKFSKLYHLRLFCVIYSKNIENGKQFTRLGKSKNCDIKKKKKKKKKKGKMSDISDFSENGDFSEGEKEKRLFSKRSKNSTISKKNTTERVESFSRRSSIKSVDNAQDEYGKLTIQKSGTLKSTKSLNIKRGSQDYNGLNGNESKSFKNLQSASKLKEDGKPSLNPNARVADCVMSPPEFFLSHIYHDNKVFTKKYGHNIVEYENEFFIYGGINASNEYLDEFLTFTYGTNTFTSKKLSVNPGKRAYSSMTLTYNTNKSPCLLLFGGLCGPNLLAKDCYMYDFLEDTWSKYSFKLDSVPGSRYGHAYTFCSNTYTTVIWGGLNRNNELLKSGHKFVGGEWSEITHKGIGPSGRVFSSIVWLDRITKDNINYSFLYLFGGDLTNKGTPTDELWVYNFKNEIWTLVKNSSGDAPCPRWKHGAVIIDKNMWISGGLCSGWFSNYSIPDLYVYDIPSNCWFNCQIASKQIHNCYDYGTLNLHSQTKAFFLFGGKNANNDPTSNVCRFAPLCTSVSIMTMRNEIKRFSNYVLEVKKESEETANNVSEMQKIIHTFSLDIKDFKILFEALTRSIQMLKENIENVDREVDLLKRQLTGNENKTEDASPAADKVEVNNNPKVGEDIAVGAAGAEG</sequence>